<name>A0A916U8Z2_9BURK</name>
<gene>
    <name evidence="2" type="ORF">GCM10011396_08970</name>
</gene>
<evidence type="ECO:0000313" key="3">
    <source>
        <dbReference type="Proteomes" id="UP000637423"/>
    </source>
</evidence>
<keyword evidence="3" id="KW-1185">Reference proteome</keyword>
<organism evidence="2 3">
    <name type="scientific">Undibacterium terreum</name>
    <dbReference type="NCBI Taxonomy" id="1224302"/>
    <lineage>
        <taxon>Bacteria</taxon>
        <taxon>Pseudomonadati</taxon>
        <taxon>Pseudomonadota</taxon>
        <taxon>Betaproteobacteria</taxon>
        <taxon>Burkholderiales</taxon>
        <taxon>Oxalobacteraceae</taxon>
        <taxon>Undibacterium</taxon>
    </lineage>
</organism>
<feature type="chain" id="PRO_5037528071" evidence="1">
    <location>
        <begin position="35"/>
        <end position="202"/>
    </location>
</feature>
<dbReference type="AlphaFoldDB" id="A0A916U8Z2"/>
<keyword evidence="1" id="KW-0732">Signal</keyword>
<evidence type="ECO:0000313" key="2">
    <source>
        <dbReference type="EMBL" id="GGC64226.1"/>
    </source>
</evidence>
<evidence type="ECO:0000256" key="1">
    <source>
        <dbReference type="SAM" id="SignalP"/>
    </source>
</evidence>
<sequence length="202" mass="23000">MPHTFFYKLNSIKNKLANLLLMALLLISYGPLHAADSFATIRDELIAMGKQDQAVRINFNMDDPKMREAMGETDRYNRKRLNEIIEEIGWPTTAKVGMDASLGAFFIAQHAMDDRPLMDLAFTNIEAEFKAGKFPGKLYAMMYDRLKMFDGLPQKYGTQAQFIGSSCDIYKLEDPAKVEIYRTEVGLTENLPTYKAKMCGNR</sequence>
<reference evidence="2" key="2">
    <citation type="submission" date="2020-09" db="EMBL/GenBank/DDBJ databases">
        <authorList>
            <person name="Sun Q."/>
            <person name="Zhou Y."/>
        </authorList>
    </citation>
    <scope>NUCLEOTIDE SEQUENCE</scope>
    <source>
        <strain evidence="2">CGMCC 1.10998</strain>
    </source>
</reference>
<reference evidence="2" key="1">
    <citation type="journal article" date="2014" name="Int. J. Syst. Evol. Microbiol.">
        <title>Complete genome sequence of Corynebacterium casei LMG S-19264T (=DSM 44701T), isolated from a smear-ripened cheese.</title>
        <authorList>
            <consortium name="US DOE Joint Genome Institute (JGI-PGF)"/>
            <person name="Walter F."/>
            <person name="Albersmeier A."/>
            <person name="Kalinowski J."/>
            <person name="Ruckert C."/>
        </authorList>
    </citation>
    <scope>NUCLEOTIDE SEQUENCE</scope>
    <source>
        <strain evidence="2">CGMCC 1.10998</strain>
    </source>
</reference>
<protein>
    <submittedName>
        <fullName evidence="2">Uncharacterized protein</fullName>
    </submittedName>
</protein>
<accession>A0A916U8Z2</accession>
<dbReference type="EMBL" id="BMED01000001">
    <property type="protein sequence ID" value="GGC64226.1"/>
    <property type="molecule type" value="Genomic_DNA"/>
</dbReference>
<comment type="caution">
    <text evidence="2">The sequence shown here is derived from an EMBL/GenBank/DDBJ whole genome shotgun (WGS) entry which is preliminary data.</text>
</comment>
<dbReference type="Proteomes" id="UP000637423">
    <property type="component" value="Unassembled WGS sequence"/>
</dbReference>
<dbReference type="InterPro" id="IPR046732">
    <property type="entry name" value="DUF6624"/>
</dbReference>
<proteinExistence type="predicted"/>
<dbReference type="Pfam" id="PF20329">
    <property type="entry name" value="DUF6624"/>
    <property type="match status" value="1"/>
</dbReference>
<feature type="signal peptide" evidence="1">
    <location>
        <begin position="1"/>
        <end position="34"/>
    </location>
</feature>